<accession>A0A8T0AW20</accession>
<sequence length="270" mass="29600">MSVNLSLSVNGIVTHSARELSQDCTSMIMPSGVSSFFLDCMDSDMEAGDLLPSIETLCKADTYDEGTGLVSEEEMLHCYNKNSTLLSFSDAVNIGMQHPPNLSSILELSPVIDGQPAKEPFFLSPPQAVSPLSSSPLVRPCEYSTSLKNTLESKSKTTAIEECTPVTKRVVAVSPVVKKKPLTGKHKPIKCRKVTFSDVISMQSISMINPGSMKPQGRANKVSNNDLRRNDKEPSETARFFDFTGGCEKEAFFQRLKLSYTFQFPAKPVN</sequence>
<evidence type="ECO:0000313" key="2">
    <source>
        <dbReference type="EMBL" id="KAF7696891.1"/>
    </source>
</evidence>
<evidence type="ECO:0000256" key="1">
    <source>
        <dbReference type="SAM" id="MobiDB-lite"/>
    </source>
</evidence>
<feature type="region of interest" description="Disordered" evidence="1">
    <location>
        <begin position="211"/>
        <end position="235"/>
    </location>
</feature>
<proteinExistence type="predicted"/>
<dbReference type="EMBL" id="JABFDY010000015">
    <property type="protein sequence ID" value="KAF7696891.1"/>
    <property type="molecule type" value="Genomic_DNA"/>
</dbReference>
<name>A0A8T0AW20_SILME</name>
<dbReference type="Proteomes" id="UP000606274">
    <property type="component" value="Unassembled WGS sequence"/>
</dbReference>
<keyword evidence="3" id="KW-1185">Reference proteome</keyword>
<comment type="caution">
    <text evidence="2">The sequence shown here is derived from an EMBL/GenBank/DDBJ whole genome shotgun (WGS) entry which is preliminary data.</text>
</comment>
<feature type="compositionally biased region" description="Basic and acidic residues" evidence="1">
    <location>
        <begin position="226"/>
        <end position="235"/>
    </location>
</feature>
<dbReference type="AlphaFoldDB" id="A0A8T0AW20"/>
<organism evidence="2 3">
    <name type="scientific">Silurus meridionalis</name>
    <name type="common">Southern catfish</name>
    <name type="synonym">Silurus soldatovi meridionalis</name>
    <dbReference type="NCBI Taxonomy" id="175797"/>
    <lineage>
        <taxon>Eukaryota</taxon>
        <taxon>Metazoa</taxon>
        <taxon>Chordata</taxon>
        <taxon>Craniata</taxon>
        <taxon>Vertebrata</taxon>
        <taxon>Euteleostomi</taxon>
        <taxon>Actinopterygii</taxon>
        <taxon>Neopterygii</taxon>
        <taxon>Teleostei</taxon>
        <taxon>Ostariophysi</taxon>
        <taxon>Siluriformes</taxon>
        <taxon>Siluridae</taxon>
        <taxon>Silurus</taxon>
    </lineage>
</organism>
<dbReference type="OrthoDB" id="8443315at2759"/>
<reference evidence="2" key="1">
    <citation type="submission" date="2020-08" db="EMBL/GenBank/DDBJ databases">
        <title>Chromosome-level assembly of Southern catfish (Silurus meridionalis) provides insights into visual adaptation to the nocturnal and benthic lifestyles.</title>
        <authorList>
            <person name="Zhang Y."/>
            <person name="Wang D."/>
            <person name="Peng Z."/>
        </authorList>
    </citation>
    <scope>NUCLEOTIDE SEQUENCE</scope>
    <source>
        <strain evidence="2">SWU-2019-XX</strain>
        <tissue evidence="2">Muscle</tissue>
    </source>
</reference>
<protein>
    <submittedName>
        <fullName evidence="2">Uncharacterized protein</fullName>
    </submittedName>
</protein>
<gene>
    <name evidence="2" type="ORF">HF521_005309</name>
</gene>
<evidence type="ECO:0000313" key="3">
    <source>
        <dbReference type="Proteomes" id="UP000606274"/>
    </source>
</evidence>